<dbReference type="InterPro" id="IPR011249">
    <property type="entry name" value="Metalloenz_LuxS/M16"/>
</dbReference>
<dbReference type="AlphaFoldDB" id="A0A8K0KPS4"/>
<keyword evidence="3" id="KW-0479">Metal-binding</keyword>
<gene>
    <name evidence="11" type="ORF">J437_LFUL018638</name>
</gene>
<evidence type="ECO:0000256" key="2">
    <source>
        <dbReference type="ARBA" id="ARBA00022670"/>
    </source>
</evidence>
<evidence type="ECO:0000256" key="3">
    <source>
        <dbReference type="ARBA" id="ARBA00022723"/>
    </source>
</evidence>
<reference evidence="11" key="2">
    <citation type="submission" date="2017-10" db="EMBL/GenBank/DDBJ databases">
        <title>Ladona fulva Genome sequencing and assembly.</title>
        <authorList>
            <person name="Murali S."/>
            <person name="Richards S."/>
            <person name="Bandaranaike D."/>
            <person name="Bellair M."/>
            <person name="Blankenburg K."/>
            <person name="Chao H."/>
            <person name="Dinh H."/>
            <person name="Doddapaneni H."/>
            <person name="Dugan-Rocha S."/>
            <person name="Elkadiri S."/>
            <person name="Gnanaolivu R."/>
            <person name="Hernandez B."/>
            <person name="Skinner E."/>
            <person name="Javaid M."/>
            <person name="Lee S."/>
            <person name="Li M."/>
            <person name="Ming W."/>
            <person name="Munidasa M."/>
            <person name="Muniz J."/>
            <person name="Nguyen L."/>
            <person name="Hughes D."/>
            <person name="Osuji N."/>
            <person name="Pu L.-L."/>
            <person name="Puazo M."/>
            <person name="Qu C."/>
            <person name="Quiroz J."/>
            <person name="Raj R."/>
            <person name="Weissenberger G."/>
            <person name="Xin Y."/>
            <person name="Zou X."/>
            <person name="Han Y."/>
            <person name="Worley K."/>
            <person name="Muzny D."/>
            <person name="Gibbs R."/>
        </authorList>
    </citation>
    <scope>NUCLEOTIDE SEQUENCE</scope>
    <source>
        <strain evidence="11">Sampled in the wild</strain>
    </source>
</reference>
<keyword evidence="2" id="KW-0645">Protease</keyword>
<keyword evidence="4" id="KW-0378">Hydrolase</keyword>
<dbReference type="OrthoDB" id="952271at2759"/>
<evidence type="ECO:0000256" key="1">
    <source>
        <dbReference type="ARBA" id="ARBA00007261"/>
    </source>
</evidence>
<dbReference type="GO" id="GO:0006508">
    <property type="term" value="P:proteolysis"/>
    <property type="evidence" value="ECO:0007669"/>
    <property type="project" value="UniProtKB-KW"/>
</dbReference>
<dbReference type="Proteomes" id="UP000792457">
    <property type="component" value="Unassembled WGS sequence"/>
</dbReference>
<protein>
    <recommendedName>
        <fullName evidence="13">Nardilysin</fullName>
    </recommendedName>
</protein>
<dbReference type="PANTHER" id="PTHR43690:SF18">
    <property type="entry name" value="INSULIN-DEGRADING ENZYME-RELATED"/>
    <property type="match status" value="1"/>
</dbReference>
<dbReference type="InterPro" id="IPR011765">
    <property type="entry name" value="Pept_M16_N"/>
</dbReference>
<feature type="domain" description="Peptidase M16 C-terminal" evidence="10">
    <location>
        <begin position="283"/>
        <end position="391"/>
    </location>
</feature>
<dbReference type="InterPro" id="IPR001431">
    <property type="entry name" value="Pept_M16_Zn_BS"/>
</dbReference>
<evidence type="ECO:0000256" key="6">
    <source>
        <dbReference type="ARBA" id="ARBA00023049"/>
    </source>
</evidence>
<dbReference type="EMBL" id="KZ309431">
    <property type="protein sequence ID" value="KAG8238765.1"/>
    <property type="molecule type" value="Genomic_DNA"/>
</dbReference>
<evidence type="ECO:0000313" key="11">
    <source>
        <dbReference type="EMBL" id="KAG8238765.1"/>
    </source>
</evidence>
<dbReference type="PROSITE" id="PS00143">
    <property type="entry name" value="INSULINASE"/>
    <property type="match status" value="1"/>
</dbReference>
<evidence type="ECO:0000256" key="7">
    <source>
        <dbReference type="RuleBase" id="RU004447"/>
    </source>
</evidence>
<evidence type="ECO:0000256" key="8">
    <source>
        <dbReference type="SAM" id="MobiDB-lite"/>
    </source>
</evidence>
<sequence>MVQTTDENSKHLGDESSGDSALEYGEEVTYLETPVKSESDKKDYRIISLRNGLKAILISDMSCDENDIIRASDIRISDGSEGWFCSVKFKRDLWNRFCPTVGILEFQAAASLCVGVGSFSDPDKYPGLAHFLEHMVFMGSRKYPKENDFDSFIKQRGGSNNAYTEWDCTTFYFESPQEHLEESLDRFAQFFVDPLMKEESLSREREAIESEFQMSLPSDTQRKQQLLSSLAKEGHPASKFPWGDKRTLIPEGDTLEGDHLMREQLRLFHKRHYSAHRMTLAIQVELRWALPPKRNQFKTKPHEYVSWLIGHEGKGSLLSYLRKKVWALNIYVGVGDDSLDDNGLFCIFELTIILTETGLVHLEEVLNATFGYINMLSKEPPSERIFNELQSIEATAFKYLEDEAAVEYVETVSENLHWYPPNEVLRGQSLYYEFNPQ</sequence>
<feature type="region of interest" description="Disordered" evidence="8">
    <location>
        <begin position="1"/>
        <end position="23"/>
    </location>
</feature>
<keyword evidence="12" id="KW-1185">Reference proteome</keyword>
<dbReference type="Gene3D" id="3.30.830.10">
    <property type="entry name" value="Metalloenzyme, LuxS/M16 peptidase-like"/>
    <property type="match status" value="1"/>
</dbReference>
<dbReference type="InterPro" id="IPR050626">
    <property type="entry name" value="Peptidase_M16"/>
</dbReference>
<dbReference type="GO" id="GO:0004222">
    <property type="term" value="F:metalloendopeptidase activity"/>
    <property type="evidence" value="ECO:0007669"/>
    <property type="project" value="InterPro"/>
</dbReference>
<comment type="caution">
    <text evidence="11">The sequence shown here is derived from an EMBL/GenBank/DDBJ whole genome shotgun (WGS) entry which is preliminary data.</text>
</comment>
<comment type="similarity">
    <text evidence="1 7">Belongs to the peptidase M16 family.</text>
</comment>
<evidence type="ECO:0000256" key="5">
    <source>
        <dbReference type="ARBA" id="ARBA00022833"/>
    </source>
</evidence>
<evidence type="ECO:0008006" key="13">
    <source>
        <dbReference type="Google" id="ProtNLM"/>
    </source>
</evidence>
<organism evidence="11 12">
    <name type="scientific">Ladona fulva</name>
    <name type="common">Scarce chaser dragonfly</name>
    <name type="synonym">Libellula fulva</name>
    <dbReference type="NCBI Taxonomy" id="123851"/>
    <lineage>
        <taxon>Eukaryota</taxon>
        <taxon>Metazoa</taxon>
        <taxon>Ecdysozoa</taxon>
        <taxon>Arthropoda</taxon>
        <taxon>Hexapoda</taxon>
        <taxon>Insecta</taxon>
        <taxon>Pterygota</taxon>
        <taxon>Palaeoptera</taxon>
        <taxon>Odonata</taxon>
        <taxon>Epiprocta</taxon>
        <taxon>Anisoptera</taxon>
        <taxon>Libelluloidea</taxon>
        <taxon>Libellulidae</taxon>
        <taxon>Ladona</taxon>
    </lineage>
</organism>
<dbReference type="InterPro" id="IPR007863">
    <property type="entry name" value="Peptidase_M16_C"/>
</dbReference>
<evidence type="ECO:0000259" key="9">
    <source>
        <dbReference type="Pfam" id="PF00675"/>
    </source>
</evidence>
<feature type="domain" description="Peptidase M16 N-terminal" evidence="9">
    <location>
        <begin position="107"/>
        <end position="232"/>
    </location>
</feature>
<reference evidence="11" key="1">
    <citation type="submission" date="2013-04" db="EMBL/GenBank/DDBJ databases">
        <authorList>
            <person name="Qu J."/>
            <person name="Murali S.C."/>
            <person name="Bandaranaike D."/>
            <person name="Bellair M."/>
            <person name="Blankenburg K."/>
            <person name="Chao H."/>
            <person name="Dinh H."/>
            <person name="Doddapaneni H."/>
            <person name="Downs B."/>
            <person name="Dugan-Rocha S."/>
            <person name="Elkadiri S."/>
            <person name="Gnanaolivu R.D."/>
            <person name="Hernandez B."/>
            <person name="Javaid M."/>
            <person name="Jayaseelan J.C."/>
            <person name="Lee S."/>
            <person name="Li M."/>
            <person name="Ming W."/>
            <person name="Munidasa M."/>
            <person name="Muniz J."/>
            <person name="Nguyen L."/>
            <person name="Ongeri F."/>
            <person name="Osuji N."/>
            <person name="Pu L.-L."/>
            <person name="Puazo M."/>
            <person name="Qu C."/>
            <person name="Quiroz J."/>
            <person name="Raj R."/>
            <person name="Weissenberger G."/>
            <person name="Xin Y."/>
            <person name="Zou X."/>
            <person name="Han Y."/>
            <person name="Richards S."/>
            <person name="Worley K."/>
            <person name="Muzny D."/>
            <person name="Gibbs R."/>
        </authorList>
    </citation>
    <scope>NUCLEOTIDE SEQUENCE</scope>
    <source>
        <strain evidence="11">Sampled in the wild</strain>
    </source>
</reference>
<proteinExistence type="inferred from homology"/>
<dbReference type="Pfam" id="PF05193">
    <property type="entry name" value="Peptidase_M16_C"/>
    <property type="match status" value="1"/>
</dbReference>
<name>A0A8K0KPS4_LADFU</name>
<evidence type="ECO:0000313" key="12">
    <source>
        <dbReference type="Proteomes" id="UP000792457"/>
    </source>
</evidence>
<dbReference type="GO" id="GO:0046872">
    <property type="term" value="F:metal ion binding"/>
    <property type="evidence" value="ECO:0007669"/>
    <property type="project" value="UniProtKB-KW"/>
</dbReference>
<dbReference type="Pfam" id="PF00675">
    <property type="entry name" value="Peptidase_M16"/>
    <property type="match status" value="1"/>
</dbReference>
<keyword evidence="5" id="KW-0862">Zinc</keyword>
<accession>A0A8K0KPS4</accession>
<dbReference type="SUPFAM" id="SSF63411">
    <property type="entry name" value="LuxS/MPP-like metallohydrolase"/>
    <property type="match status" value="2"/>
</dbReference>
<evidence type="ECO:0000259" key="10">
    <source>
        <dbReference type="Pfam" id="PF05193"/>
    </source>
</evidence>
<dbReference type="PANTHER" id="PTHR43690">
    <property type="entry name" value="NARDILYSIN"/>
    <property type="match status" value="1"/>
</dbReference>
<evidence type="ECO:0000256" key="4">
    <source>
        <dbReference type="ARBA" id="ARBA00022801"/>
    </source>
</evidence>
<feature type="non-terminal residue" evidence="11">
    <location>
        <position position="1"/>
    </location>
</feature>
<keyword evidence="6" id="KW-0482">Metalloprotease</keyword>